<accession>A0A6A2YAW2</accession>
<dbReference type="PANTHER" id="PTHR12300:SF162">
    <property type="entry name" value="HVA22-LIKE PROTEIN J"/>
    <property type="match status" value="1"/>
</dbReference>
<feature type="transmembrane region" description="Helical" evidence="1">
    <location>
        <begin position="85"/>
        <end position="108"/>
    </location>
</feature>
<dbReference type="InterPro" id="IPR004345">
    <property type="entry name" value="TB2_DP1_HVA22"/>
</dbReference>
<keyword evidence="3" id="KW-1185">Reference proteome</keyword>
<keyword evidence="1" id="KW-0472">Membrane</keyword>
<reference evidence="2" key="1">
    <citation type="submission" date="2019-09" db="EMBL/GenBank/DDBJ databases">
        <title>Draft genome information of white flower Hibiscus syriacus.</title>
        <authorList>
            <person name="Kim Y.-M."/>
        </authorList>
    </citation>
    <scope>NUCLEOTIDE SEQUENCE [LARGE SCALE GENOMIC DNA]</scope>
    <source>
        <strain evidence="2">YM2019G1</strain>
    </source>
</reference>
<feature type="transmembrane region" description="Helical" evidence="1">
    <location>
        <begin position="44"/>
        <end position="65"/>
    </location>
</feature>
<evidence type="ECO:0000256" key="1">
    <source>
        <dbReference type="RuleBase" id="RU362006"/>
    </source>
</evidence>
<comment type="subcellular location">
    <subcellularLocation>
        <location evidence="1">Membrane</location>
        <topology evidence="1">Multi-pass membrane protein</topology>
    </subcellularLocation>
</comment>
<gene>
    <name evidence="2" type="ORF">F3Y22_tig00111941pilonHSYRG00065</name>
</gene>
<protein>
    <recommendedName>
        <fullName evidence="1">HVA22-like protein</fullName>
    </recommendedName>
</protein>
<dbReference type="GO" id="GO:0016020">
    <property type="term" value="C:membrane"/>
    <property type="evidence" value="ECO:0007669"/>
    <property type="project" value="UniProtKB-SubCell"/>
</dbReference>
<dbReference type="Proteomes" id="UP000436088">
    <property type="component" value="Unassembled WGS sequence"/>
</dbReference>
<proteinExistence type="inferred from homology"/>
<name>A0A6A2YAW2_HIBSY</name>
<feature type="transmembrane region" description="Helical" evidence="1">
    <location>
        <begin position="6"/>
        <end position="24"/>
    </location>
</feature>
<sequence>MLGELITRVLVLVLGYGFPAIECFKTVEKNKVSIEELRFWCQYWIVVAFLTLFESIGDTLFLWYVSFGHEKIVKPQHEYVKHNTIIIRIHVFLDRILLLLFFFSQLFLRLPIYGELKLTLLIYLWYPKTKGTGYVYDTLLRPYMVRHETEFGRTIQEWRARAWDFALCYWENCTELGQTKWVEISQFLSGQPSRMKQGKLINPVLDHQMEFDEKRPARRRLFGGKAH</sequence>
<comment type="similarity">
    <text evidence="1">Belongs to the DP1 family.</text>
</comment>
<dbReference type="PANTHER" id="PTHR12300">
    <property type="entry name" value="HVA22-LIKE PROTEINS"/>
    <property type="match status" value="1"/>
</dbReference>
<dbReference type="AlphaFoldDB" id="A0A6A2YAW2"/>
<dbReference type="EMBL" id="VEPZ02001466">
    <property type="protein sequence ID" value="KAE8671659.1"/>
    <property type="molecule type" value="Genomic_DNA"/>
</dbReference>
<evidence type="ECO:0000313" key="3">
    <source>
        <dbReference type="Proteomes" id="UP000436088"/>
    </source>
</evidence>
<keyword evidence="1" id="KW-1133">Transmembrane helix</keyword>
<keyword evidence="1" id="KW-0812">Transmembrane</keyword>
<organism evidence="2 3">
    <name type="scientific">Hibiscus syriacus</name>
    <name type="common">Rose of Sharon</name>
    <dbReference type="NCBI Taxonomy" id="106335"/>
    <lineage>
        <taxon>Eukaryota</taxon>
        <taxon>Viridiplantae</taxon>
        <taxon>Streptophyta</taxon>
        <taxon>Embryophyta</taxon>
        <taxon>Tracheophyta</taxon>
        <taxon>Spermatophyta</taxon>
        <taxon>Magnoliopsida</taxon>
        <taxon>eudicotyledons</taxon>
        <taxon>Gunneridae</taxon>
        <taxon>Pentapetalae</taxon>
        <taxon>rosids</taxon>
        <taxon>malvids</taxon>
        <taxon>Malvales</taxon>
        <taxon>Malvaceae</taxon>
        <taxon>Malvoideae</taxon>
        <taxon>Hibiscus</taxon>
    </lineage>
</organism>
<dbReference type="Pfam" id="PF03134">
    <property type="entry name" value="TB2_DP1_HVA22"/>
    <property type="match status" value="2"/>
</dbReference>
<evidence type="ECO:0000313" key="2">
    <source>
        <dbReference type="EMBL" id="KAE8671659.1"/>
    </source>
</evidence>
<comment type="caution">
    <text evidence="2">The sequence shown here is derived from an EMBL/GenBank/DDBJ whole genome shotgun (WGS) entry which is preliminary data.</text>
</comment>